<evidence type="ECO:0000313" key="3">
    <source>
        <dbReference type="Proteomes" id="UP001500751"/>
    </source>
</evidence>
<protein>
    <recommendedName>
        <fullName evidence="1">PKD domain-containing protein</fullName>
    </recommendedName>
</protein>
<keyword evidence="3" id="KW-1185">Reference proteome</keyword>
<dbReference type="Gene3D" id="2.60.40.10">
    <property type="entry name" value="Immunoglobulins"/>
    <property type="match status" value="2"/>
</dbReference>
<dbReference type="Pfam" id="PF18911">
    <property type="entry name" value="PKD_4"/>
    <property type="match status" value="1"/>
</dbReference>
<dbReference type="Proteomes" id="UP001500751">
    <property type="component" value="Unassembled WGS sequence"/>
</dbReference>
<dbReference type="RefSeq" id="WP_344664740.1">
    <property type="nucleotide sequence ID" value="NZ_BAAAQN010000006.1"/>
</dbReference>
<proteinExistence type="predicted"/>
<sequence length="607" mass="60941">MGNHTNPSLARKRLSTLAVTTTLAAVGVGVIGTGVANAATPAGVGHTQVNPALDTAAALNSVKVTGADGLTVTADIAGTQIAEAITDYTNVHVTIDWNEDHVDPQAIDVHPNSGDAGKPASNSVAHTFKAPGTYHVTVKVDDGSGGAAKTATKDVTVFAAPTLVAAVSTKTPAPGSPVVVNLTGSSVDKSAAGATTTIKWGDTASDSVLTGDPSKILTTDAKLSHTYAAGNYTLSVQLNDGLGNANSKTDAQTFAITVGANGKIVVNRASGSDHYATGDRYTTGLVIAQRAWADNGKAATDTAHRQQAKAVVLATGVAFPDALAGGPLAKKVGGPLLLTDGGAATTNPDVLKEIQRVLPPTSATVPAASSTVYILGGEKAISTGIENELTAKGYTVKRLAGADRYETALKIAKDGMGDPSRLILARGDEGTNHNGFADALAAGPYAANVFGGAVVLSNGSTMDPATKAYVTSKLHVGAKNVGVVGGPAVAAIKTIPGSADLYSASFGNDRYETAAMLADKFPHNVTVGVATGLQFPDALTGGAYMASIGGPLLLSDPTALSDATAKKLGLIYTTTPEVDIFGGEKAVTPAVANAIATLVKVATIGKF</sequence>
<dbReference type="PANTHER" id="PTHR30032">
    <property type="entry name" value="N-ACETYLMURAMOYL-L-ALANINE AMIDASE-RELATED"/>
    <property type="match status" value="1"/>
</dbReference>
<dbReference type="InterPro" id="IPR051922">
    <property type="entry name" value="Bact_Sporulation_Assoc"/>
</dbReference>
<dbReference type="PROSITE" id="PS50093">
    <property type="entry name" value="PKD"/>
    <property type="match status" value="1"/>
</dbReference>
<feature type="domain" description="PKD" evidence="1">
    <location>
        <begin position="114"/>
        <end position="162"/>
    </location>
</feature>
<dbReference type="InterPro" id="IPR007253">
    <property type="entry name" value="Cell_wall-bd_2"/>
</dbReference>
<dbReference type="InterPro" id="IPR035986">
    <property type="entry name" value="PKD_dom_sf"/>
</dbReference>
<dbReference type="SUPFAM" id="SSF49299">
    <property type="entry name" value="PKD domain"/>
    <property type="match status" value="2"/>
</dbReference>
<evidence type="ECO:0000259" key="1">
    <source>
        <dbReference type="PROSITE" id="PS50093"/>
    </source>
</evidence>
<evidence type="ECO:0000313" key="2">
    <source>
        <dbReference type="EMBL" id="GAA2019308.1"/>
    </source>
</evidence>
<gene>
    <name evidence="2" type="ORF">GCM10009839_14670</name>
</gene>
<accession>A0ABN2TS20</accession>
<dbReference type="Pfam" id="PF04122">
    <property type="entry name" value="CW_binding_2"/>
    <property type="match status" value="3"/>
</dbReference>
<dbReference type="InterPro" id="IPR013783">
    <property type="entry name" value="Ig-like_fold"/>
</dbReference>
<dbReference type="EMBL" id="BAAAQN010000006">
    <property type="protein sequence ID" value="GAA2019308.1"/>
    <property type="molecule type" value="Genomic_DNA"/>
</dbReference>
<dbReference type="InterPro" id="IPR000601">
    <property type="entry name" value="PKD_dom"/>
</dbReference>
<organism evidence="2 3">
    <name type="scientific">Catenulispora yoronensis</name>
    <dbReference type="NCBI Taxonomy" id="450799"/>
    <lineage>
        <taxon>Bacteria</taxon>
        <taxon>Bacillati</taxon>
        <taxon>Actinomycetota</taxon>
        <taxon>Actinomycetes</taxon>
        <taxon>Catenulisporales</taxon>
        <taxon>Catenulisporaceae</taxon>
        <taxon>Catenulispora</taxon>
    </lineage>
</organism>
<dbReference type="PANTHER" id="PTHR30032:SF8">
    <property type="entry name" value="GERMINATION-SPECIFIC N-ACETYLMURAMOYL-L-ALANINE AMIDASE"/>
    <property type="match status" value="1"/>
</dbReference>
<dbReference type="Gene3D" id="3.40.50.12090">
    <property type="match status" value="1"/>
</dbReference>
<reference evidence="2 3" key="1">
    <citation type="journal article" date="2019" name="Int. J. Syst. Evol. Microbiol.">
        <title>The Global Catalogue of Microorganisms (GCM) 10K type strain sequencing project: providing services to taxonomists for standard genome sequencing and annotation.</title>
        <authorList>
            <consortium name="The Broad Institute Genomics Platform"/>
            <consortium name="The Broad Institute Genome Sequencing Center for Infectious Disease"/>
            <person name="Wu L."/>
            <person name="Ma J."/>
        </authorList>
    </citation>
    <scope>NUCLEOTIDE SEQUENCE [LARGE SCALE GENOMIC DNA]</scope>
    <source>
        <strain evidence="2 3">JCM 16014</strain>
    </source>
</reference>
<name>A0ABN2TS20_9ACTN</name>
<comment type="caution">
    <text evidence="2">The sequence shown here is derived from an EMBL/GenBank/DDBJ whole genome shotgun (WGS) entry which is preliminary data.</text>
</comment>